<feature type="transmembrane region" description="Helical" evidence="1">
    <location>
        <begin position="328"/>
        <end position="348"/>
    </location>
</feature>
<reference evidence="2 3" key="1">
    <citation type="journal article" date="2017" name="Front. Genet.">
        <title>Draft sequencing of the heterozygous diploid genome of Satsuma (Citrus unshiu Marc.) using a hybrid assembly approach.</title>
        <authorList>
            <person name="Shimizu T."/>
            <person name="Tanizawa Y."/>
            <person name="Mochizuki T."/>
            <person name="Nagasaki H."/>
            <person name="Yoshioka T."/>
            <person name="Toyoda A."/>
            <person name="Fujiyama A."/>
            <person name="Kaminuma E."/>
            <person name="Nakamura Y."/>
        </authorList>
    </citation>
    <scope>NUCLEOTIDE SEQUENCE [LARGE SCALE GENOMIC DNA]</scope>
    <source>
        <strain evidence="3">cv. Miyagawa wase</strain>
    </source>
</reference>
<dbReference type="PANTHER" id="PTHR47555">
    <property type="entry name" value="N-ACETYLGLUCOSAMINYL TRANSFERASE COMPONENT FAMILY PROTEIN / GPI1 FAMILY PROTEIN"/>
    <property type="match status" value="1"/>
</dbReference>
<feature type="transmembrane region" description="Helical" evidence="1">
    <location>
        <begin position="263"/>
        <end position="284"/>
    </location>
</feature>
<dbReference type="Pfam" id="PF05024">
    <property type="entry name" value="Gpi1"/>
    <property type="match status" value="1"/>
</dbReference>
<feature type="transmembrane region" description="Helical" evidence="1">
    <location>
        <begin position="24"/>
        <end position="46"/>
    </location>
</feature>
<proteinExistence type="predicted"/>
<protein>
    <submittedName>
        <fullName evidence="2">Uncharacterized protein</fullName>
    </submittedName>
</protein>
<feature type="non-terminal residue" evidence="2">
    <location>
        <position position="1"/>
    </location>
</feature>
<dbReference type="GO" id="GO:0016020">
    <property type="term" value="C:membrane"/>
    <property type="evidence" value="ECO:0007669"/>
    <property type="project" value="InterPro"/>
</dbReference>
<comment type="caution">
    <text evidence="2">The sequence shown here is derived from an EMBL/GenBank/DDBJ whole genome shotgun (WGS) entry which is preliminary data.</text>
</comment>
<accession>A0A2H5Q5Q2</accession>
<keyword evidence="1" id="KW-1133">Transmembrane helix</keyword>
<gene>
    <name evidence="2" type="ORF">CUMW_198170</name>
</gene>
<keyword evidence="1" id="KW-0472">Membrane</keyword>
<feature type="transmembrane region" description="Helical" evidence="1">
    <location>
        <begin position="181"/>
        <end position="199"/>
    </location>
</feature>
<evidence type="ECO:0000256" key="1">
    <source>
        <dbReference type="SAM" id="Phobius"/>
    </source>
</evidence>
<feature type="transmembrane region" description="Helical" evidence="1">
    <location>
        <begin position="296"/>
        <end position="316"/>
    </location>
</feature>
<feature type="transmembrane region" description="Helical" evidence="1">
    <location>
        <begin position="396"/>
        <end position="419"/>
    </location>
</feature>
<name>A0A2H5Q5Q2_CITUN</name>
<dbReference type="Proteomes" id="UP000236630">
    <property type="component" value="Unassembled WGS sequence"/>
</dbReference>
<evidence type="ECO:0000313" key="3">
    <source>
        <dbReference type="Proteomes" id="UP000236630"/>
    </source>
</evidence>
<dbReference type="GO" id="GO:0006506">
    <property type="term" value="P:GPI anchor biosynthetic process"/>
    <property type="evidence" value="ECO:0007669"/>
    <property type="project" value="InterPro"/>
</dbReference>
<keyword evidence="3" id="KW-1185">Reference proteome</keyword>
<dbReference type="InterPro" id="IPR007720">
    <property type="entry name" value="PigQ/GPI1"/>
</dbReference>
<organism evidence="2 3">
    <name type="scientific">Citrus unshiu</name>
    <name type="common">Satsuma mandarin</name>
    <name type="synonym">Citrus nobilis var. unshiu</name>
    <dbReference type="NCBI Taxonomy" id="55188"/>
    <lineage>
        <taxon>Eukaryota</taxon>
        <taxon>Viridiplantae</taxon>
        <taxon>Streptophyta</taxon>
        <taxon>Embryophyta</taxon>
        <taxon>Tracheophyta</taxon>
        <taxon>Spermatophyta</taxon>
        <taxon>Magnoliopsida</taxon>
        <taxon>eudicotyledons</taxon>
        <taxon>Gunneridae</taxon>
        <taxon>Pentapetalae</taxon>
        <taxon>rosids</taxon>
        <taxon>malvids</taxon>
        <taxon>Sapindales</taxon>
        <taxon>Rutaceae</taxon>
        <taxon>Aurantioideae</taxon>
        <taxon>Citrus</taxon>
    </lineage>
</organism>
<sequence>LAAIDIHRIWWLKHLSSTEPSSSYTFLFGWFVSCTPASLDIVVALARDDSSLSGCQSSLKRKIGKLLLEAITGSRWYMIFTKFVVEIFTVFLNRITYIGMGDQCCIAMSMYDAVILAMNSATASKMVFERHARCLGVAIIGCVYGFVVHDILYFPSVYSYLSEFWITIVDMHYIKSLFDTAWINIQICCGQILFWPILLQVNDLSRVEYAEKAALHKHSMWSSLAVDVLLNQTAYGFWNFANDATKELLCIGVHAGFKLNTELAGVLGMISLHAIQIWSALWFFMDALLLYLVKGLAMLGILFGMTVPAAFIRDMIVLVTLHVSTLHWVMSLLYSQQITSISSFMALVQWNLLRQRLDSYEYTLKQHIVGSLIFTPLLLLLPTSVFYIFFTMMNSSISLVCMLIEVVISIMHATPYINIELWLVRRRRFPPGIWFEIVSCHGSSDNPPEIVSLDTISSPSKNSLHLENISGRSHVLVAILHSNFLTVGFQDHISLKSAYGVLTGKKNFIYFWDQASFENALDVHPIQRVLVCFS</sequence>
<feature type="transmembrane region" description="Helical" evidence="1">
    <location>
        <begin position="368"/>
        <end position="390"/>
    </location>
</feature>
<dbReference type="EMBL" id="BDQV01000223">
    <property type="protein sequence ID" value="GAY59922.1"/>
    <property type="molecule type" value="Genomic_DNA"/>
</dbReference>
<keyword evidence="1" id="KW-0812">Transmembrane</keyword>
<dbReference type="PANTHER" id="PTHR47555:SF2">
    <property type="entry name" value="N-ACETYLGLUCOSAMINYL TRANSFERASE COMPONENT FAMILY PROTEIN _ GPI1 FAMILY PROTEIN"/>
    <property type="match status" value="1"/>
</dbReference>
<dbReference type="AlphaFoldDB" id="A0A2H5Q5Q2"/>
<evidence type="ECO:0000313" key="2">
    <source>
        <dbReference type="EMBL" id="GAY59922.1"/>
    </source>
</evidence>
<feature type="transmembrane region" description="Helical" evidence="1">
    <location>
        <begin position="134"/>
        <end position="161"/>
    </location>
</feature>